<gene>
    <name evidence="5" type="ORF">ACFSL2_15475</name>
</gene>
<dbReference type="PROSITE" id="PS01124">
    <property type="entry name" value="HTH_ARAC_FAMILY_2"/>
    <property type="match status" value="1"/>
</dbReference>
<evidence type="ECO:0000256" key="1">
    <source>
        <dbReference type="ARBA" id="ARBA00023015"/>
    </source>
</evidence>
<dbReference type="PANTHER" id="PTHR46796:SF6">
    <property type="entry name" value="ARAC SUBFAMILY"/>
    <property type="match status" value="1"/>
</dbReference>
<protein>
    <submittedName>
        <fullName evidence="5">Helix-turn-helix domain-containing protein</fullName>
    </submittedName>
</protein>
<keyword evidence="6" id="KW-1185">Reference proteome</keyword>
<dbReference type="SMART" id="SM00342">
    <property type="entry name" value="HTH_ARAC"/>
    <property type="match status" value="1"/>
</dbReference>
<comment type="caution">
    <text evidence="5">The sequence shown here is derived from an EMBL/GenBank/DDBJ whole genome shotgun (WGS) entry which is preliminary data.</text>
</comment>
<dbReference type="Pfam" id="PF12833">
    <property type="entry name" value="HTH_18"/>
    <property type="match status" value="1"/>
</dbReference>
<keyword evidence="3" id="KW-0804">Transcription</keyword>
<dbReference type="EMBL" id="JBHUHF010000001">
    <property type="protein sequence ID" value="MFD2026915.1"/>
    <property type="molecule type" value="Genomic_DNA"/>
</dbReference>
<proteinExistence type="predicted"/>
<dbReference type="Gene3D" id="1.10.10.60">
    <property type="entry name" value="Homeodomain-like"/>
    <property type="match status" value="1"/>
</dbReference>
<dbReference type="RefSeq" id="WP_377198719.1">
    <property type="nucleotide sequence ID" value="NZ_JBHUHF010000001.1"/>
</dbReference>
<evidence type="ECO:0000256" key="3">
    <source>
        <dbReference type="ARBA" id="ARBA00023163"/>
    </source>
</evidence>
<keyword evidence="1" id="KW-0805">Transcription regulation</keyword>
<organism evidence="5 6">
    <name type="scientific">Promicromonospora aerolata</name>
    <dbReference type="NCBI Taxonomy" id="195749"/>
    <lineage>
        <taxon>Bacteria</taxon>
        <taxon>Bacillati</taxon>
        <taxon>Actinomycetota</taxon>
        <taxon>Actinomycetes</taxon>
        <taxon>Micrococcales</taxon>
        <taxon>Promicromonosporaceae</taxon>
        <taxon>Promicromonospora</taxon>
    </lineage>
</organism>
<evidence type="ECO:0000313" key="6">
    <source>
        <dbReference type="Proteomes" id="UP001597338"/>
    </source>
</evidence>
<feature type="domain" description="HTH araC/xylS-type" evidence="4">
    <location>
        <begin position="166"/>
        <end position="264"/>
    </location>
</feature>
<dbReference type="Proteomes" id="UP001597338">
    <property type="component" value="Unassembled WGS sequence"/>
</dbReference>
<dbReference type="SUPFAM" id="SSF46689">
    <property type="entry name" value="Homeodomain-like"/>
    <property type="match status" value="2"/>
</dbReference>
<dbReference type="PANTHER" id="PTHR46796">
    <property type="entry name" value="HTH-TYPE TRANSCRIPTIONAL ACTIVATOR RHAS-RELATED"/>
    <property type="match status" value="1"/>
</dbReference>
<evidence type="ECO:0000313" key="5">
    <source>
        <dbReference type="EMBL" id="MFD2026915.1"/>
    </source>
</evidence>
<name>A0ABW4VB59_9MICO</name>
<accession>A0ABW4VB59</accession>
<keyword evidence="2" id="KW-0238">DNA-binding</keyword>
<dbReference type="InterPro" id="IPR050204">
    <property type="entry name" value="AraC_XylS_family_regulators"/>
</dbReference>
<sequence length="269" mass="28377">MRRSTPVLTAPEYSVRVVECSDEHAGWSAAEPADTFGLVLPRRGHFRLASAGVEQSVDVTRGYAQVPGREQRFAHPSGGDVCTFVSVGPTLWQEIAGDRPAPTVVRVDGATELAHRLLLRTAHDAADPAERLVRTVAAAARTAASDGAPASARTPAARTSRARLVARARAAVLDAAPMSGDLVSLARALGASPAHLSRVFQAETGTSLTQFRNRVRVSRALDRLEAGDADLAALAGDLGFADQAHLTRTVRATLDTTPGRVRRAFAHAA</sequence>
<dbReference type="InterPro" id="IPR009057">
    <property type="entry name" value="Homeodomain-like_sf"/>
</dbReference>
<evidence type="ECO:0000259" key="4">
    <source>
        <dbReference type="PROSITE" id="PS01124"/>
    </source>
</evidence>
<evidence type="ECO:0000256" key="2">
    <source>
        <dbReference type="ARBA" id="ARBA00023125"/>
    </source>
</evidence>
<reference evidence="6" key="1">
    <citation type="journal article" date="2019" name="Int. J. Syst. Evol. Microbiol.">
        <title>The Global Catalogue of Microorganisms (GCM) 10K type strain sequencing project: providing services to taxonomists for standard genome sequencing and annotation.</title>
        <authorList>
            <consortium name="The Broad Institute Genomics Platform"/>
            <consortium name="The Broad Institute Genome Sequencing Center for Infectious Disease"/>
            <person name="Wu L."/>
            <person name="Ma J."/>
        </authorList>
    </citation>
    <scope>NUCLEOTIDE SEQUENCE [LARGE SCALE GENOMIC DNA]</scope>
    <source>
        <strain evidence="6">CCM 7043</strain>
    </source>
</reference>
<dbReference type="InterPro" id="IPR018060">
    <property type="entry name" value="HTH_AraC"/>
</dbReference>